<proteinExistence type="predicted"/>
<keyword evidence="2" id="KW-1185">Reference proteome</keyword>
<keyword evidence="1" id="KW-0808">Transferase</keyword>
<protein>
    <submittedName>
        <fullName evidence="1">Acetyltransferase-like isoleucine patch superfamily enzyme</fullName>
    </submittedName>
</protein>
<sequence length="210" mass="23043">MLIAFSFSKIPLKTNSFFRFSIKISPKNKLDFQKVFFEKSGLIINGSGNILRIRDAIVSHSAIRIDGENNQIDIAEGVKLRSANITIRGNNCNISIGKNTTFGGIRIINAGLDNAIFIGENCLFADHIELWASDTHNIYNSEDQIINKEKPVFIGNNVWVGSRVIILKGTTINDGSIIGMGSLVVNDVPAKSISVGNPNKPVKNDVKWSL</sequence>
<dbReference type="Proteomes" id="UP000317010">
    <property type="component" value="Unassembled WGS sequence"/>
</dbReference>
<reference evidence="1 2" key="1">
    <citation type="submission" date="2019-07" db="EMBL/GenBank/DDBJ databases">
        <title>Genomic Encyclopedia of Archaeal and Bacterial Type Strains, Phase II (KMG-II): from individual species to whole genera.</title>
        <authorList>
            <person name="Goeker M."/>
        </authorList>
    </citation>
    <scope>NUCLEOTIDE SEQUENCE [LARGE SCALE GENOMIC DNA]</scope>
    <source>
        <strain evidence="1 2">ATCC BAA-1854</strain>
    </source>
</reference>
<dbReference type="InterPro" id="IPR001451">
    <property type="entry name" value="Hexapep"/>
</dbReference>
<accession>A0A562UFM9</accession>
<dbReference type="InterPro" id="IPR011004">
    <property type="entry name" value="Trimer_LpxA-like_sf"/>
</dbReference>
<dbReference type="Pfam" id="PF00132">
    <property type="entry name" value="Hexapep"/>
    <property type="match status" value="1"/>
</dbReference>
<gene>
    <name evidence="1" type="ORF">JN11_00337</name>
</gene>
<comment type="caution">
    <text evidence="1">The sequence shown here is derived from an EMBL/GenBank/DDBJ whole genome shotgun (WGS) entry which is preliminary data.</text>
</comment>
<dbReference type="InterPro" id="IPR051159">
    <property type="entry name" value="Hexapeptide_acetyltransf"/>
</dbReference>
<dbReference type="PANTHER" id="PTHR23416:SF78">
    <property type="entry name" value="LIPOPOLYSACCHARIDE BIOSYNTHESIS O-ACETYL TRANSFERASE WBBJ-RELATED"/>
    <property type="match status" value="1"/>
</dbReference>
<dbReference type="CDD" id="cd04647">
    <property type="entry name" value="LbH_MAT_like"/>
    <property type="match status" value="1"/>
</dbReference>
<name>A0A562UFM9_9SPHI</name>
<dbReference type="EMBL" id="VLLI01000001">
    <property type="protein sequence ID" value="TWJ04620.1"/>
    <property type="molecule type" value="Genomic_DNA"/>
</dbReference>
<dbReference type="PANTHER" id="PTHR23416">
    <property type="entry name" value="SIALIC ACID SYNTHASE-RELATED"/>
    <property type="match status" value="1"/>
</dbReference>
<dbReference type="GO" id="GO:0016740">
    <property type="term" value="F:transferase activity"/>
    <property type="evidence" value="ECO:0007669"/>
    <property type="project" value="UniProtKB-KW"/>
</dbReference>
<evidence type="ECO:0000313" key="1">
    <source>
        <dbReference type="EMBL" id="TWJ04620.1"/>
    </source>
</evidence>
<dbReference type="Gene3D" id="2.160.10.10">
    <property type="entry name" value="Hexapeptide repeat proteins"/>
    <property type="match status" value="1"/>
</dbReference>
<organism evidence="1 2">
    <name type="scientific">Mucilaginibacter frigoritolerans</name>
    <dbReference type="NCBI Taxonomy" id="652788"/>
    <lineage>
        <taxon>Bacteria</taxon>
        <taxon>Pseudomonadati</taxon>
        <taxon>Bacteroidota</taxon>
        <taxon>Sphingobacteriia</taxon>
        <taxon>Sphingobacteriales</taxon>
        <taxon>Sphingobacteriaceae</taxon>
        <taxon>Mucilaginibacter</taxon>
    </lineage>
</organism>
<dbReference type="AlphaFoldDB" id="A0A562UFM9"/>
<evidence type="ECO:0000313" key="2">
    <source>
        <dbReference type="Proteomes" id="UP000317010"/>
    </source>
</evidence>
<dbReference type="SUPFAM" id="SSF51161">
    <property type="entry name" value="Trimeric LpxA-like enzymes"/>
    <property type="match status" value="1"/>
</dbReference>